<keyword evidence="3" id="KW-1185">Reference proteome</keyword>
<feature type="transmembrane region" description="Helical" evidence="1">
    <location>
        <begin position="143"/>
        <end position="163"/>
    </location>
</feature>
<evidence type="ECO:0000313" key="2">
    <source>
        <dbReference type="EMBL" id="MDT3403509.1"/>
    </source>
</evidence>
<sequence>MENNQWVLEIAVLLLLIFVVVFHPGKLNKVKQSPDVLLRKYYKWWWISIVMLAVFWPLMTWGIGKGLQYLMMMETDDNPRIKYQAYIDGFTWYFPAAFLAVALSYFPVELLCRIVVPRQELAEYSPFITLRTGADELKIWKPMALVLVSMALIMVFLMSDYYIKIWNYKIEINAFTELSAKEYNFKQIKKITYVEYSRETSKYSRDTNRIVENPHHHILFSDGYLWDTNKGTLKMNKEKEVVNFLSNRCNIHVDTLWVDDRN</sequence>
<organism evidence="2 3">
    <name type="scientific">Mucilaginibacter terrae</name>
    <dbReference type="NCBI Taxonomy" id="1955052"/>
    <lineage>
        <taxon>Bacteria</taxon>
        <taxon>Pseudomonadati</taxon>
        <taxon>Bacteroidota</taxon>
        <taxon>Sphingobacteriia</taxon>
        <taxon>Sphingobacteriales</taxon>
        <taxon>Sphingobacteriaceae</taxon>
        <taxon>Mucilaginibacter</taxon>
    </lineage>
</organism>
<proteinExistence type="predicted"/>
<dbReference type="EMBL" id="JAVLVU010000001">
    <property type="protein sequence ID" value="MDT3403509.1"/>
    <property type="molecule type" value="Genomic_DNA"/>
</dbReference>
<keyword evidence="1" id="KW-0812">Transmembrane</keyword>
<feature type="transmembrane region" description="Helical" evidence="1">
    <location>
        <begin position="85"/>
        <end position="106"/>
    </location>
</feature>
<gene>
    <name evidence="2" type="ORF">QE417_002581</name>
</gene>
<feature type="transmembrane region" description="Helical" evidence="1">
    <location>
        <begin position="44"/>
        <end position="64"/>
    </location>
</feature>
<evidence type="ECO:0008006" key="4">
    <source>
        <dbReference type="Google" id="ProtNLM"/>
    </source>
</evidence>
<protein>
    <recommendedName>
        <fullName evidence="4">LytTR family transcriptional regulator</fullName>
    </recommendedName>
</protein>
<feature type="transmembrane region" description="Helical" evidence="1">
    <location>
        <begin position="7"/>
        <end position="24"/>
    </location>
</feature>
<evidence type="ECO:0000256" key="1">
    <source>
        <dbReference type="SAM" id="Phobius"/>
    </source>
</evidence>
<dbReference type="Proteomes" id="UP001258315">
    <property type="component" value="Unassembled WGS sequence"/>
</dbReference>
<name>A0ABU3GUR0_9SPHI</name>
<comment type="caution">
    <text evidence="2">The sequence shown here is derived from an EMBL/GenBank/DDBJ whole genome shotgun (WGS) entry which is preliminary data.</text>
</comment>
<reference evidence="3" key="1">
    <citation type="submission" date="2023-07" db="EMBL/GenBank/DDBJ databases">
        <title>Functional and genomic diversity of the sorghum phyllosphere microbiome.</title>
        <authorList>
            <person name="Shade A."/>
        </authorList>
    </citation>
    <scope>NUCLEOTIDE SEQUENCE [LARGE SCALE GENOMIC DNA]</scope>
    <source>
        <strain evidence="3">SORGH_AS_0422</strain>
    </source>
</reference>
<dbReference type="RefSeq" id="WP_311950548.1">
    <property type="nucleotide sequence ID" value="NZ_JAVLVU010000001.1"/>
</dbReference>
<keyword evidence="1" id="KW-0472">Membrane</keyword>
<evidence type="ECO:0000313" key="3">
    <source>
        <dbReference type="Proteomes" id="UP001258315"/>
    </source>
</evidence>
<keyword evidence="1" id="KW-1133">Transmembrane helix</keyword>
<accession>A0ABU3GUR0</accession>